<dbReference type="InterPro" id="IPR003593">
    <property type="entry name" value="AAA+_ATPase"/>
</dbReference>
<evidence type="ECO:0000256" key="2">
    <source>
        <dbReference type="ARBA" id="ARBA00022490"/>
    </source>
</evidence>
<feature type="binding site" evidence="8">
    <location>
        <position position="178"/>
    </location>
    <ligand>
        <name>ATP</name>
        <dbReference type="ChEBI" id="CHEBI:30616"/>
    </ligand>
</feature>
<dbReference type="GO" id="GO:0005737">
    <property type="term" value="C:cytoplasm"/>
    <property type="evidence" value="ECO:0007669"/>
    <property type="project" value="UniProtKB-SubCell"/>
</dbReference>
<dbReference type="Pfam" id="PF08299">
    <property type="entry name" value="Bac_DnaA_C"/>
    <property type="match status" value="1"/>
</dbReference>
<dbReference type="EMBL" id="CP016895">
    <property type="protein sequence ID" value="AOA56901.1"/>
    <property type="molecule type" value="Genomic_DNA"/>
</dbReference>
<dbReference type="SMART" id="SM00382">
    <property type="entry name" value="AAA"/>
    <property type="match status" value="1"/>
</dbReference>
<evidence type="ECO:0000313" key="16">
    <source>
        <dbReference type="Proteomes" id="UP000093391"/>
    </source>
</evidence>
<dbReference type="GO" id="GO:0005524">
    <property type="term" value="F:ATP binding"/>
    <property type="evidence" value="ECO:0007669"/>
    <property type="project" value="UniProtKB-UniRule"/>
</dbReference>
<dbReference type="GO" id="GO:0003688">
    <property type="term" value="F:DNA replication origin binding"/>
    <property type="evidence" value="ECO:0007669"/>
    <property type="project" value="UniProtKB-UniRule"/>
</dbReference>
<evidence type="ECO:0000256" key="12">
    <source>
        <dbReference type="SAM" id="MobiDB-lite"/>
    </source>
</evidence>
<keyword evidence="4 8" id="KW-0547">Nucleotide-binding</keyword>
<dbReference type="HAMAP" id="MF_00377">
    <property type="entry name" value="DnaA_bact"/>
    <property type="match status" value="1"/>
</dbReference>
<feature type="region of interest" description="Domain I, interacts with DnaA modulators" evidence="8">
    <location>
        <begin position="1"/>
        <end position="86"/>
    </location>
</feature>
<dbReference type="InterPro" id="IPR001957">
    <property type="entry name" value="Chromosome_initiator_DnaA"/>
</dbReference>
<dbReference type="CDD" id="cd06571">
    <property type="entry name" value="Bac_DnaA_C"/>
    <property type="match status" value="1"/>
</dbReference>
<dbReference type="SUPFAM" id="SSF52540">
    <property type="entry name" value="P-loop containing nucleoside triphosphate hydrolases"/>
    <property type="match status" value="1"/>
</dbReference>
<evidence type="ECO:0000256" key="3">
    <source>
        <dbReference type="ARBA" id="ARBA00022705"/>
    </source>
</evidence>
<dbReference type="OrthoDB" id="9807019at2"/>
<evidence type="ECO:0000259" key="13">
    <source>
        <dbReference type="SMART" id="SM00382"/>
    </source>
</evidence>
<dbReference type="STRING" id="1789224.BFG52_00005"/>
<dbReference type="PRINTS" id="PR00051">
    <property type="entry name" value="DNAA"/>
</dbReference>
<comment type="similarity">
    <text evidence="1 8 11">Belongs to the DnaA family.</text>
</comment>
<dbReference type="InterPro" id="IPR020591">
    <property type="entry name" value="Chromosome_initiator_DnaA-like"/>
</dbReference>
<dbReference type="RefSeq" id="WP_067550940.1">
    <property type="nucleotide sequence ID" value="NZ_CP016895.1"/>
</dbReference>
<reference evidence="15 16" key="1">
    <citation type="submission" date="2016-08" db="EMBL/GenBank/DDBJ databases">
        <authorList>
            <person name="Seilhamer J.J."/>
        </authorList>
    </citation>
    <scope>NUCLEOTIDE SEQUENCE [LARGE SCALE GENOMIC DNA]</scope>
    <source>
        <strain evidence="15 16">BRTC-1</strain>
    </source>
</reference>
<comment type="subcellular location">
    <subcellularLocation>
        <location evidence="8">Cytoplasm</location>
    </subcellularLocation>
</comment>
<evidence type="ECO:0000256" key="5">
    <source>
        <dbReference type="ARBA" id="ARBA00022840"/>
    </source>
</evidence>
<dbReference type="GO" id="GO:0006270">
    <property type="term" value="P:DNA replication initiation"/>
    <property type="evidence" value="ECO:0007669"/>
    <property type="project" value="UniProtKB-UniRule"/>
</dbReference>
<feature type="domain" description="Chromosomal replication initiator DnaA C-terminal" evidence="14">
    <location>
        <begin position="375"/>
        <end position="444"/>
    </location>
</feature>
<dbReference type="Gene3D" id="1.10.1750.10">
    <property type="match status" value="1"/>
</dbReference>
<dbReference type="NCBIfam" id="TIGR00362">
    <property type="entry name" value="DnaA"/>
    <property type="match status" value="1"/>
</dbReference>
<dbReference type="SMART" id="SM00760">
    <property type="entry name" value="Bac_DnaA_C"/>
    <property type="match status" value="1"/>
</dbReference>
<evidence type="ECO:0000256" key="11">
    <source>
        <dbReference type="RuleBase" id="RU004227"/>
    </source>
</evidence>
<dbReference type="PROSITE" id="PS01008">
    <property type="entry name" value="DNAA"/>
    <property type="match status" value="1"/>
</dbReference>
<feature type="region of interest" description="Disordered" evidence="12">
    <location>
        <begin position="107"/>
        <end position="126"/>
    </location>
</feature>
<dbReference type="GO" id="GO:0006275">
    <property type="term" value="P:regulation of DNA replication"/>
    <property type="evidence" value="ECO:0007669"/>
    <property type="project" value="UniProtKB-UniRule"/>
</dbReference>
<evidence type="ECO:0000256" key="6">
    <source>
        <dbReference type="ARBA" id="ARBA00023121"/>
    </source>
</evidence>
<dbReference type="Gene3D" id="3.30.300.180">
    <property type="match status" value="1"/>
</dbReference>
<evidence type="ECO:0000256" key="4">
    <source>
        <dbReference type="ARBA" id="ARBA00022741"/>
    </source>
</evidence>
<dbReference type="GO" id="GO:0005886">
    <property type="term" value="C:plasma membrane"/>
    <property type="evidence" value="ECO:0007669"/>
    <property type="project" value="TreeGrafter"/>
</dbReference>
<dbReference type="InterPro" id="IPR018312">
    <property type="entry name" value="Chromosome_initiator_DnaA_CS"/>
</dbReference>
<dbReference type="InterPro" id="IPR013159">
    <property type="entry name" value="DnaA_C"/>
</dbReference>
<evidence type="ECO:0000256" key="1">
    <source>
        <dbReference type="ARBA" id="ARBA00006583"/>
    </source>
</evidence>
<dbReference type="Gene3D" id="1.10.8.60">
    <property type="match status" value="1"/>
</dbReference>
<feature type="binding site" evidence="8">
    <location>
        <position position="179"/>
    </location>
    <ligand>
        <name>ATP</name>
        <dbReference type="ChEBI" id="CHEBI:30616"/>
    </ligand>
</feature>
<dbReference type="InterPro" id="IPR024633">
    <property type="entry name" value="DnaA_N_dom"/>
</dbReference>
<protein>
    <recommendedName>
        <fullName evidence="8 9">Chromosomal replication initiator protein DnaA</fullName>
    </recommendedName>
</protein>
<dbReference type="FunFam" id="3.40.50.300:FF:000668">
    <property type="entry name" value="Chromosomal replication initiator protein DnaA"/>
    <property type="match status" value="1"/>
</dbReference>
<evidence type="ECO:0000256" key="7">
    <source>
        <dbReference type="ARBA" id="ARBA00023125"/>
    </source>
</evidence>
<feature type="binding site" evidence="8">
    <location>
        <position position="175"/>
    </location>
    <ligand>
        <name>ATP</name>
        <dbReference type="ChEBI" id="CHEBI:30616"/>
    </ligand>
</feature>
<dbReference type="InterPro" id="IPR038454">
    <property type="entry name" value="DnaA_N_sf"/>
</dbReference>
<dbReference type="CDD" id="cd00009">
    <property type="entry name" value="AAA"/>
    <property type="match status" value="1"/>
</dbReference>
<feature type="binding site" evidence="8">
    <location>
        <position position="177"/>
    </location>
    <ligand>
        <name>ATP</name>
        <dbReference type="ChEBI" id="CHEBI:30616"/>
    </ligand>
</feature>
<dbReference type="Pfam" id="PF11638">
    <property type="entry name" value="DnaA_N"/>
    <property type="match status" value="1"/>
</dbReference>
<evidence type="ECO:0000313" key="15">
    <source>
        <dbReference type="EMBL" id="AOA56901.1"/>
    </source>
</evidence>
<dbReference type="KEGG" id="ala:BFG52_00005"/>
<evidence type="ECO:0000256" key="9">
    <source>
        <dbReference type="NCBIfam" id="TIGR00362"/>
    </source>
</evidence>
<dbReference type="Proteomes" id="UP000093391">
    <property type="component" value="Chromosome"/>
</dbReference>
<comment type="domain">
    <text evidence="8">Domain I is involved in oligomerization and binding regulators, domain II is flexibile and of varying length in different bacteria, domain III forms the AAA+ region, while domain IV binds dsDNA.</text>
</comment>
<keyword evidence="3 8" id="KW-0235">DNA replication</keyword>
<name>A0A1B2LVF1_9GAMM</name>
<keyword evidence="5 8" id="KW-0067">ATP-binding</keyword>
<dbReference type="GO" id="GO:0008289">
    <property type="term" value="F:lipid binding"/>
    <property type="evidence" value="ECO:0007669"/>
    <property type="project" value="UniProtKB-KW"/>
</dbReference>
<evidence type="ECO:0000259" key="14">
    <source>
        <dbReference type="SMART" id="SM00760"/>
    </source>
</evidence>
<comment type="function">
    <text evidence="8 10">Plays an essential role in the initiation and regulation of chromosomal replication. ATP-DnaA binds to the origin of replication (oriC) to initiate formation of the DNA replication initiation complex once per cell cycle. Binds the DnaA box (a 9 base pair repeat at the origin) and separates the double-stranded (ds)DNA. Forms a right-handed helical filament on oriC DNA; dsDNA binds to the exterior of the filament while single-stranded (ss)DNA is stabiized in the filament's interior. The ATP-DnaA-oriC complex binds and stabilizes one strand of the AT-rich DNA unwinding element (DUE), permitting loading of DNA polymerase. After initiation quickly degrades to an ADP-DnaA complex that is not apt for DNA replication. Binds acidic phospholipids.</text>
</comment>
<feature type="domain" description="AAA+ ATPase" evidence="13">
    <location>
        <begin position="164"/>
        <end position="294"/>
    </location>
</feature>
<organism evidence="15 16">
    <name type="scientific">Acinetobacter larvae</name>
    <dbReference type="NCBI Taxonomy" id="1789224"/>
    <lineage>
        <taxon>Bacteria</taxon>
        <taxon>Pseudomonadati</taxon>
        <taxon>Pseudomonadota</taxon>
        <taxon>Gammaproteobacteria</taxon>
        <taxon>Moraxellales</taxon>
        <taxon>Moraxellaceae</taxon>
        <taxon>Acinetobacter</taxon>
    </lineage>
</organism>
<dbReference type="SUPFAM" id="SSF48295">
    <property type="entry name" value="TrpR-like"/>
    <property type="match status" value="1"/>
</dbReference>
<dbReference type="InterPro" id="IPR010921">
    <property type="entry name" value="Trp_repressor/repl_initiator"/>
</dbReference>
<evidence type="ECO:0000256" key="8">
    <source>
        <dbReference type="HAMAP-Rule" id="MF_00377"/>
    </source>
</evidence>
<accession>A0A1B2LVF1</accession>
<keyword evidence="16" id="KW-1185">Reference proteome</keyword>
<sequence length="467" mass="52363">MLWTECLTRLRQELSDNVYAMWIRPLVAEESDGVLKLYAPNPYWTRYIQEHHLELISILAEQLSEGRVRKVEILVDSRPGGILSAAEQPATTTAALSTAPVTTAKAKKEKELESVQAPSNAQSKNAKKRLLNPQFTFALFVEGRSNQMAAETCRKVLTQLGESQHNPLFLYGPTGLGKTHLMQAVGNALLQAKPNARVMYMTAESFVQDFVSSLQKGKVEEFKKNCRSLDLLLVDDIHLLAGKEASLVEFFYTFNALLDESKQIILTSDRYPKELTELDPRLVSRFSWGLSVGVEPPDIETRIEILLKKAESNGIDLPRNCALFIAQQVVANVRELEGALNKVVAISRFKGAAIDLDVVRESLKDVLAIRARTISTENIQRVVSEYFRIPLKELTGPKRTRIYARPRQLAMGLARELTGDSFPEIGMAFGGRDHSTVMHACEKVQSLCAEDPIFNEDYKNLMRLLQS</sequence>
<dbReference type="Pfam" id="PF00308">
    <property type="entry name" value="Bac_DnaA"/>
    <property type="match status" value="1"/>
</dbReference>
<keyword evidence="7 8" id="KW-0238">DNA-binding</keyword>
<dbReference type="PANTHER" id="PTHR30050:SF2">
    <property type="entry name" value="CHROMOSOMAL REPLICATION INITIATOR PROTEIN DNAA"/>
    <property type="match status" value="1"/>
</dbReference>
<keyword evidence="6 8" id="KW-0446">Lipid-binding</keyword>
<comment type="caution">
    <text evidence="8">Lacks conserved residue(s) required for the propagation of feature annotation.</text>
</comment>
<proteinExistence type="inferred from homology"/>
<dbReference type="AlphaFoldDB" id="A0A1B2LVF1"/>
<dbReference type="Gene3D" id="3.40.50.300">
    <property type="entry name" value="P-loop containing nucleotide triphosphate hydrolases"/>
    <property type="match status" value="1"/>
</dbReference>
<gene>
    <name evidence="8" type="primary">dnaA</name>
    <name evidence="15" type="ORF">BFG52_00005</name>
</gene>
<keyword evidence="2 8" id="KW-0963">Cytoplasm</keyword>
<feature type="region of interest" description="Domain IV, binds dsDNA" evidence="8">
    <location>
        <begin position="348"/>
        <end position="467"/>
    </location>
</feature>
<evidence type="ECO:0000256" key="10">
    <source>
        <dbReference type="RuleBase" id="RU000577"/>
    </source>
</evidence>
<comment type="subunit">
    <text evidence="8">Oligomerizes as a right-handed, spiral filament on DNA at oriC.</text>
</comment>
<dbReference type="PANTHER" id="PTHR30050">
    <property type="entry name" value="CHROMOSOMAL REPLICATION INITIATOR PROTEIN DNAA"/>
    <property type="match status" value="1"/>
</dbReference>
<dbReference type="InterPro" id="IPR013317">
    <property type="entry name" value="DnaA_dom"/>
</dbReference>
<dbReference type="InterPro" id="IPR027417">
    <property type="entry name" value="P-loop_NTPase"/>
</dbReference>
<dbReference type="FunFam" id="1.10.8.60:FF:000003">
    <property type="entry name" value="Chromosomal replication initiator protein DnaA"/>
    <property type="match status" value="1"/>
</dbReference>